<dbReference type="EMBL" id="SPHZ02000009">
    <property type="protein sequence ID" value="KAF0899052.1"/>
    <property type="molecule type" value="Genomic_DNA"/>
</dbReference>
<reference evidence="1 2" key="1">
    <citation type="submission" date="2019-11" db="EMBL/GenBank/DDBJ databases">
        <title>Whole genome sequence of Oryza granulata.</title>
        <authorList>
            <person name="Li W."/>
        </authorList>
    </citation>
    <scope>NUCLEOTIDE SEQUENCE [LARGE SCALE GENOMIC DNA]</scope>
    <source>
        <strain evidence="2">cv. Menghai</strain>
        <tissue evidence="1">Leaf</tissue>
    </source>
</reference>
<evidence type="ECO:0000313" key="1">
    <source>
        <dbReference type="EMBL" id="KAF0899052.1"/>
    </source>
</evidence>
<accession>A0A6G1CFV1</accession>
<name>A0A6G1CFV1_9ORYZ</name>
<protein>
    <submittedName>
        <fullName evidence="1">Uncharacterized protein</fullName>
    </submittedName>
</protein>
<organism evidence="1 2">
    <name type="scientific">Oryza meyeriana var. granulata</name>
    <dbReference type="NCBI Taxonomy" id="110450"/>
    <lineage>
        <taxon>Eukaryota</taxon>
        <taxon>Viridiplantae</taxon>
        <taxon>Streptophyta</taxon>
        <taxon>Embryophyta</taxon>
        <taxon>Tracheophyta</taxon>
        <taxon>Spermatophyta</taxon>
        <taxon>Magnoliopsida</taxon>
        <taxon>Liliopsida</taxon>
        <taxon>Poales</taxon>
        <taxon>Poaceae</taxon>
        <taxon>BOP clade</taxon>
        <taxon>Oryzoideae</taxon>
        <taxon>Oryzeae</taxon>
        <taxon>Oryzinae</taxon>
        <taxon>Oryza</taxon>
        <taxon>Oryza meyeriana</taxon>
    </lineage>
</organism>
<keyword evidence="2" id="KW-1185">Reference proteome</keyword>
<dbReference type="AlphaFoldDB" id="A0A6G1CFV1"/>
<comment type="caution">
    <text evidence="1">The sequence shown here is derived from an EMBL/GenBank/DDBJ whole genome shotgun (WGS) entry which is preliminary data.</text>
</comment>
<dbReference type="Proteomes" id="UP000479710">
    <property type="component" value="Unassembled WGS sequence"/>
</dbReference>
<sequence length="115" mass="13335">MMSCLHHPIVPVYRAKKYEFGDWDKWEASAFLRLHAQHREEVKRTEFAHHPYRGEDDTISAVRDTPCCFNPMVTRLSMGAKAADDCYEEALLELFEQQGCLGDLEVDLINLTHTH</sequence>
<proteinExistence type="predicted"/>
<evidence type="ECO:0000313" key="2">
    <source>
        <dbReference type="Proteomes" id="UP000479710"/>
    </source>
</evidence>
<gene>
    <name evidence="1" type="ORF">E2562_012905</name>
</gene>